<dbReference type="Gene3D" id="3.40.50.720">
    <property type="entry name" value="NAD(P)-binding Rossmann-like Domain"/>
    <property type="match status" value="1"/>
</dbReference>
<dbReference type="OrthoDB" id="110209at2"/>
<evidence type="ECO:0000259" key="15">
    <source>
        <dbReference type="Pfam" id="PF00745"/>
    </source>
</evidence>
<feature type="active site" description="Nucleophile" evidence="9 10">
    <location>
        <position position="56"/>
    </location>
</feature>
<feature type="domain" description="Quinate/shikimate 5-dehydrogenase/glutamyl-tRNA reductase" evidence="16">
    <location>
        <begin position="177"/>
        <end position="312"/>
    </location>
</feature>
<dbReference type="SUPFAM" id="SSF69742">
    <property type="entry name" value="Glutamyl tRNA-reductase catalytic, N-terminal domain"/>
    <property type="match status" value="1"/>
</dbReference>
<dbReference type="PIRSF" id="PIRSF000445">
    <property type="entry name" value="4pyrrol_synth_GluRdtase"/>
    <property type="match status" value="1"/>
</dbReference>
<evidence type="ECO:0000256" key="8">
    <source>
        <dbReference type="ARBA" id="ARBA00068659"/>
    </source>
</evidence>
<evidence type="ECO:0000313" key="19">
    <source>
        <dbReference type="Proteomes" id="UP000093080"/>
    </source>
</evidence>
<comment type="subunit">
    <text evidence="9">Homodimer.</text>
</comment>
<dbReference type="InterPro" id="IPR015895">
    <property type="entry name" value="4pyrrol_synth_GluRdtase_N"/>
</dbReference>
<feature type="binding site" evidence="9 12">
    <location>
        <begin position="195"/>
        <end position="200"/>
    </location>
    <ligand>
        <name>NADP(+)</name>
        <dbReference type="ChEBI" id="CHEBI:58349"/>
    </ligand>
</feature>
<evidence type="ECO:0000256" key="3">
    <source>
        <dbReference type="ARBA" id="ARBA00012970"/>
    </source>
</evidence>
<dbReference type="HAMAP" id="MF_00087">
    <property type="entry name" value="Glu_tRNA_reductase"/>
    <property type="match status" value="1"/>
</dbReference>
<dbReference type="NCBIfam" id="TIGR01035">
    <property type="entry name" value="hemA"/>
    <property type="match status" value="1"/>
</dbReference>
<dbReference type="InterPro" id="IPR018214">
    <property type="entry name" value="GluRdtase_CS"/>
</dbReference>
<dbReference type="Pfam" id="PF00745">
    <property type="entry name" value="GlutR_dimer"/>
    <property type="match status" value="1"/>
</dbReference>
<dbReference type="InterPro" id="IPR036343">
    <property type="entry name" value="GluRdtase_N_sf"/>
</dbReference>
<evidence type="ECO:0000259" key="16">
    <source>
        <dbReference type="Pfam" id="PF01488"/>
    </source>
</evidence>
<dbReference type="GO" id="GO:0050661">
    <property type="term" value="F:NADP binding"/>
    <property type="evidence" value="ECO:0007669"/>
    <property type="project" value="InterPro"/>
</dbReference>
<dbReference type="GO" id="GO:0019353">
    <property type="term" value="P:protoporphyrinogen IX biosynthetic process from glutamate"/>
    <property type="evidence" value="ECO:0007669"/>
    <property type="project" value="TreeGrafter"/>
</dbReference>
<evidence type="ECO:0000256" key="11">
    <source>
        <dbReference type="PIRSR" id="PIRSR000445-2"/>
    </source>
</evidence>
<comment type="caution">
    <text evidence="18">The sequence shown here is derived from an EMBL/GenBank/DDBJ whole genome shotgun (WGS) entry which is preliminary data.</text>
</comment>
<dbReference type="Pfam" id="PF05201">
    <property type="entry name" value="GlutR_N"/>
    <property type="match status" value="1"/>
</dbReference>
<feature type="binding site" evidence="9 11">
    <location>
        <begin position="120"/>
        <end position="122"/>
    </location>
    <ligand>
        <name>substrate</name>
    </ligand>
</feature>
<sequence>MSQGFKQQTILLIGVNHKTAPVEVREPLALKGAEEEPVKLFAQIPPVDEVLFLSTCNRVEVLFTSTDPKRALIELKELWAQKSGLPVPTIDEHVYEYRNEDAIRHIFMVASSLDSMVVGEPQILGQLKDAYRHASDFKTTGMVLNRLLHKAFSVAKKVRTETKIGSQAVSISYAAVELARKIFGELSDKVAMLIGAGEMAELAAQHLISNGVKGLIVANRTLERAVELSTQLGGDAIGLDEIEDALVKADIVISSTGAPGLVLTKDQVKRAMRPRRHRLLFLIDIAVPRDIDPAINDIENVYLYDIDDLKGVVEENKQERAKEAKKAERMVEEELLKFLSWMKTLDVLPVIQGIQEKAEAIRRRELERSKKYLGNLSDDQLEAIERLTNSIVQKILHDPIVCLRKNASNEECVKALLDTTSILFNLDSN</sequence>
<organism evidence="18 19">
    <name type="scientific">Dissulfuribacter thermophilus</name>
    <dbReference type="NCBI Taxonomy" id="1156395"/>
    <lineage>
        <taxon>Bacteria</taxon>
        <taxon>Pseudomonadati</taxon>
        <taxon>Thermodesulfobacteriota</taxon>
        <taxon>Dissulfuribacteria</taxon>
        <taxon>Dissulfuribacterales</taxon>
        <taxon>Dissulfuribacteraceae</taxon>
        <taxon>Dissulfuribacter</taxon>
    </lineage>
</organism>
<feature type="binding site" evidence="9 11">
    <location>
        <begin position="55"/>
        <end position="58"/>
    </location>
    <ligand>
        <name>substrate</name>
    </ligand>
</feature>
<dbReference type="InterPro" id="IPR006151">
    <property type="entry name" value="Shikm_DH/Glu-tRNA_Rdtase"/>
</dbReference>
<evidence type="ECO:0000256" key="2">
    <source>
        <dbReference type="ARBA" id="ARBA00005916"/>
    </source>
</evidence>
<dbReference type="SUPFAM" id="SSF51735">
    <property type="entry name" value="NAD(P)-binding Rossmann-fold domains"/>
    <property type="match status" value="1"/>
</dbReference>
<name>A0A1B9F6P1_9BACT</name>
<evidence type="ECO:0000256" key="12">
    <source>
        <dbReference type="PIRSR" id="PIRSR000445-3"/>
    </source>
</evidence>
<dbReference type="InterPro" id="IPR015896">
    <property type="entry name" value="4pyrrol_synth_GluRdtase_dimer"/>
</dbReference>
<evidence type="ECO:0000259" key="17">
    <source>
        <dbReference type="Pfam" id="PF05201"/>
    </source>
</evidence>
<feature type="binding site" evidence="9 11">
    <location>
        <position position="115"/>
    </location>
    <ligand>
        <name>substrate</name>
    </ligand>
</feature>
<dbReference type="FunFam" id="3.40.50.720:FF:000031">
    <property type="entry name" value="Glutamyl-tRNA reductase"/>
    <property type="match status" value="1"/>
</dbReference>
<keyword evidence="4 9" id="KW-0521">NADP</keyword>
<dbReference type="CDD" id="cd05213">
    <property type="entry name" value="NAD_bind_Glutamyl_tRNA_reduct"/>
    <property type="match status" value="1"/>
</dbReference>
<dbReference type="EMBL" id="MAGO01000005">
    <property type="protein sequence ID" value="OCC15441.1"/>
    <property type="molecule type" value="Genomic_DNA"/>
</dbReference>
<comment type="pathway">
    <text evidence="1 9 14">Porphyrin-containing compound metabolism; protoporphyrin-IX biosynthesis; 5-aminolevulinate from L-glutamyl-tRNA(Glu): step 1/2.</text>
</comment>
<protein>
    <recommendedName>
        <fullName evidence="8 9">Glutamyl-tRNA reductase</fullName>
        <shortName evidence="9">GluTR</shortName>
        <ecNumber evidence="3 9">1.2.1.70</ecNumber>
    </recommendedName>
</protein>
<feature type="domain" description="Tetrapyrrole biosynthesis glutamyl-tRNA reductase dimerisation" evidence="15">
    <location>
        <begin position="326"/>
        <end position="426"/>
    </location>
</feature>
<dbReference type="UniPathway" id="UPA00251">
    <property type="reaction ID" value="UER00316"/>
</dbReference>
<feature type="binding site" evidence="9 11">
    <location>
        <position position="126"/>
    </location>
    <ligand>
        <name>substrate</name>
    </ligand>
</feature>
<dbReference type="PANTHER" id="PTHR43013:SF1">
    <property type="entry name" value="GLUTAMYL-TRNA REDUCTASE"/>
    <property type="match status" value="1"/>
</dbReference>
<dbReference type="Pfam" id="PF01488">
    <property type="entry name" value="Shikimate_DH"/>
    <property type="match status" value="1"/>
</dbReference>
<dbReference type="FunFam" id="3.30.460.30:FF:000001">
    <property type="entry name" value="Glutamyl-tRNA reductase"/>
    <property type="match status" value="1"/>
</dbReference>
<evidence type="ECO:0000256" key="13">
    <source>
        <dbReference type="PIRSR" id="PIRSR000445-4"/>
    </source>
</evidence>
<evidence type="ECO:0000256" key="1">
    <source>
        <dbReference type="ARBA" id="ARBA00005059"/>
    </source>
</evidence>
<dbReference type="Gene3D" id="3.30.460.30">
    <property type="entry name" value="Glutamyl-tRNA reductase, N-terminal domain"/>
    <property type="match status" value="1"/>
</dbReference>
<comment type="miscellaneous">
    <text evidence="9">During catalysis, the active site Cys acts as a nucleophile attacking the alpha-carbonyl group of tRNA-bound glutamate with the formation of a thioester intermediate between enzyme and glutamate, and the concomitant release of tRNA(Glu). The thioester intermediate is finally reduced by direct hydride transfer from NADPH, to form the product GSA.</text>
</comment>
<dbReference type="PATRIC" id="fig|1156395.6.peg.1203"/>
<evidence type="ECO:0000256" key="5">
    <source>
        <dbReference type="ARBA" id="ARBA00023002"/>
    </source>
</evidence>
<feature type="site" description="Important for activity" evidence="9 13">
    <location>
        <position position="105"/>
    </location>
</feature>
<evidence type="ECO:0000256" key="10">
    <source>
        <dbReference type="PIRSR" id="PIRSR000445-1"/>
    </source>
</evidence>
<comment type="catalytic activity">
    <reaction evidence="7 9 14">
        <text>(S)-4-amino-5-oxopentanoate + tRNA(Glu) + NADP(+) = L-glutamyl-tRNA(Glu) + NADPH + H(+)</text>
        <dbReference type="Rhea" id="RHEA:12344"/>
        <dbReference type="Rhea" id="RHEA-COMP:9663"/>
        <dbReference type="Rhea" id="RHEA-COMP:9680"/>
        <dbReference type="ChEBI" id="CHEBI:15378"/>
        <dbReference type="ChEBI" id="CHEBI:57501"/>
        <dbReference type="ChEBI" id="CHEBI:57783"/>
        <dbReference type="ChEBI" id="CHEBI:58349"/>
        <dbReference type="ChEBI" id="CHEBI:78442"/>
        <dbReference type="ChEBI" id="CHEBI:78520"/>
        <dbReference type="EC" id="1.2.1.70"/>
    </reaction>
</comment>
<dbReference type="AlphaFoldDB" id="A0A1B9F6P1"/>
<accession>A0A1B9F6P1</accession>
<evidence type="ECO:0000256" key="6">
    <source>
        <dbReference type="ARBA" id="ARBA00023244"/>
    </source>
</evidence>
<comment type="function">
    <text evidence="9">Catalyzes the NADPH-dependent reduction of glutamyl-tRNA(Glu) to glutamate 1-semialdehyde (GSA).</text>
</comment>
<dbReference type="Proteomes" id="UP000093080">
    <property type="component" value="Unassembled WGS sequence"/>
</dbReference>
<dbReference type="STRING" id="1156395.DBT_1188"/>
<evidence type="ECO:0000256" key="4">
    <source>
        <dbReference type="ARBA" id="ARBA00022857"/>
    </source>
</evidence>
<dbReference type="SUPFAM" id="SSF69075">
    <property type="entry name" value="Glutamyl tRNA-reductase dimerization domain"/>
    <property type="match status" value="1"/>
</dbReference>
<dbReference type="RefSeq" id="WP_067617536.1">
    <property type="nucleotide sequence ID" value="NZ_MAGO01000005.1"/>
</dbReference>
<keyword evidence="5 9" id="KW-0560">Oxidoreductase</keyword>
<evidence type="ECO:0000313" key="18">
    <source>
        <dbReference type="EMBL" id="OCC15441.1"/>
    </source>
</evidence>
<evidence type="ECO:0000256" key="9">
    <source>
        <dbReference type="HAMAP-Rule" id="MF_00087"/>
    </source>
</evidence>
<dbReference type="InterPro" id="IPR036291">
    <property type="entry name" value="NAD(P)-bd_dom_sf"/>
</dbReference>
<feature type="domain" description="Glutamyl-tRNA reductase N-terminal" evidence="17">
    <location>
        <begin position="13"/>
        <end position="162"/>
    </location>
</feature>
<dbReference type="PROSITE" id="PS00747">
    <property type="entry name" value="GLUTR"/>
    <property type="match status" value="1"/>
</dbReference>
<dbReference type="InterPro" id="IPR000343">
    <property type="entry name" value="4pyrrol_synth_GluRdtase"/>
</dbReference>
<evidence type="ECO:0000256" key="7">
    <source>
        <dbReference type="ARBA" id="ARBA00047464"/>
    </source>
</evidence>
<proteinExistence type="inferred from homology"/>
<evidence type="ECO:0000256" key="14">
    <source>
        <dbReference type="RuleBase" id="RU000584"/>
    </source>
</evidence>
<reference evidence="18 19" key="1">
    <citation type="submission" date="2016-06" db="EMBL/GenBank/DDBJ databases">
        <title>Respiratory ammonification of nitrate coupled to the oxidation of elemental sulfur in deep-sea autotrophic thermophilic bacteria.</title>
        <authorList>
            <person name="Slobodkina G.B."/>
            <person name="Mardanov A.V."/>
            <person name="Ravin N.V."/>
            <person name="Frolova A.A."/>
            <person name="Viryasiv M.B."/>
            <person name="Chernyh N.A."/>
            <person name="Bonch-Osmolovskaya E.A."/>
            <person name="Slobodkin A.I."/>
        </authorList>
    </citation>
    <scope>NUCLEOTIDE SEQUENCE [LARGE SCALE GENOMIC DNA]</scope>
    <source>
        <strain evidence="18 19">S69</strain>
    </source>
</reference>
<keyword evidence="6 9" id="KW-0627">Porphyrin biosynthesis</keyword>
<dbReference type="PANTHER" id="PTHR43013">
    <property type="entry name" value="GLUTAMYL-TRNA REDUCTASE"/>
    <property type="match status" value="1"/>
</dbReference>
<dbReference type="GO" id="GO:0008883">
    <property type="term" value="F:glutamyl-tRNA reductase activity"/>
    <property type="evidence" value="ECO:0007669"/>
    <property type="project" value="UniProtKB-UniRule"/>
</dbReference>
<gene>
    <name evidence="9" type="primary">hemA</name>
    <name evidence="18" type="ORF">DBT_1188</name>
</gene>
<keyword evidence="19" id="KW-1185">Reference proteome</keyword>
<dbReference type="EC" id="1.2.1.70" evidence="3 9"/>
<comment type="similarity">
    <text evidence="2 9 14">Belongs to the glutamyl-tRNA reductase family.</text>
</comment>
<comment type="domain">
    <text evidence="9">Possesses an unusual extended V-shaped dimeric structure with each monomer consisting of three distinct domains arranged along a curved 'spinal' alpha-helix. The N-terminal catalytic domain specifically recognizes the glutamate moiety of the substrate. The second domain is the NADPH-binding domain, and the third C-terminal domain is responsible for dimerization.</text>
</comment>
<dbReference type="InterPro" id="IPR036453">
    <property type="entry name" value="GluRdtase_dimer_dom_sf"/>
</dbReference>